<dbReference type="InterPro" id="IPR017968">
    <property type="entry name" value="Acylphosphatase_CS"/>
</dbReference>
<dbReference type="InterPro" id="IPR020456">
    <property type="entry name" value="Acylphosphatase"/>
</dbReference>
<dbReference type="Pfam" id="PF00708">
    <property type="entry name" value="Acylphosphatase"/>
    <property type="match status" value="1"/>
</dbReference>
<dbReference type="RefSeq" id="WP_153495715.1">
    <property type="nucleotide sequence ID" value="NZ_CAXYUY010000004.1"/>
</dbReference>
<feature type="active site" evidence="5">
    <location>
        <position position="18"/>
    </location>
</feature>
<dbReference type="PROSITE" id="PS51160">
    <property type="entry name" value="ACYLPHOSPHATASE_3"/>
    <property type="match status" value="1"/>
</dbReference>
<evidence type="ECO:0000256" key="4">
    <source>
        <dbReference type="ARBA" id="ARBA00047645"/>
    </source>
</evidence>
<protein>
    <recommendedName>
        <fullName evidence="3 5">acylphosphatase</fullName>
        <ecNumber evidence="2 5">3.6.1.7</ecNumber>
    </recommendedName>
</protein>
<dbReference type="PROSITE" id="PS00150">
    <property type="entry name" value="ACYLPHOSPHATASE_1"/>
    <property type="match status" value="1"/>
</dbReference>
<comment type="caution">
    <text evidence="8">The sequence shown here is derived from an EMBL/GenBank/DDBJ whole genome shotgun (WGS) entry which is preliminary data.</text>
</comment>
<dbReference type="AlphaFoldDB" id="A0A7X1Z798"/>
<evidence type="ECO:0000313" key="9">
    <source>
        <dbReference type="Proteomes" id="UP000439550"/>
    </source>
</evidence>
<proteinExistence type="inferred from homology"/>
<keyword evidence="5" id="KW-0378">Hydrolase</keyword>
<feature type="domain" description="Acylphosphatase-like" evidence="7">
    <location>
        <begin position="3"/>
        <end position="94"/>
    </location>
</feature>
<dbReference type="EC" id="3.6.1.7" evidence="2 5"/>
<organism evidence="8 9">
    <name type="scientific">Lactococcus hircilactis</name>
    <dbReference type="NCBI Taxonomy" id="1494462"/>
    <lineage>
        <taxon>Bacteria</taxon>
        <taxon>Bacillati</taxon>
        <taxon>Bacillota</taxon>
        <taxon>Bacilli</taxon>
        <taxon>Lactobacillales</taxon>
        <taxon>Streptococcaceae</taxon>
        <taxon>Lactococcus</taxon>
    </lineage>
</organism>
<feature type="active site" evidence="5">
    <location>
        <position position="37"/>
    </location>
</feature>
<dbReference type="GO" id="GO:0003998">
    <property type="term" value="F:acylphosphatase activity"/>
    <property type="evidence" value="ECO:0007669"/>
    <property type="project" value="UniProtKB-EC"/>
</dbReference>
<dbReference type="OrthoDB" id="9808093at2"/>
<dbReference type="InterPro" id="IPR036046">
    <property type="entry name" value="Acylphosphatase-like_dom_sf"/>
</dbReference>
<evidence type="ECO:0000313" key="8">
    <source>
        <dbReference type="EMBL" id="MQW39058.1"/>
    </source>
</evidence>
<dbReference type="PANTHER" id="PTHR47268">
    <property type="entry name" value="ACYLPHOSPHATASE"/>
    <property type="match status" value="1"/>
</dbReference>
<dbReference type="NCBIfam" id="NF011008">
    <property type="entry name" value="PRK14434.1"/>
    <property type="match status" value="1"/>
</dbReference>
<dbReference type="PANTHER" id="PTHR47268:SF4">
    <property type="entry name" value="ACYLPHOSPHATASE"/>
    <property type="match status" value="1"/>
</dbReference>
<evidence type="ECO:0000259" key="7">
    <source>
        <dbReference type="PROSITE" id="PS51160"/>
    </source>
</evidence>
<dbReference type="SUPFAM" id="SSF54975">
    <property type="entry name" value="Acylphosphatase/BLUF domain-like"/>
    <property type="match status" value="1"/>
</dbReference>
<sequence length="96" mass="11025">MFKIKMTVYGRVQGVGFRYFVISTAEQCGDIYGRVWNDADGSVVILAQSQTAQRLNQFETLIRQGPKRNPFAKVTYLERIPAAFDDFTDFKLTYNT</sequence>
<accession>A0A7X1Z798</accession>
<evidence type="ECO:0000256" key="3">
    <source>
        <dbReference type="ARBA" id="ARBA00015991"/>
    </source>
</evidence>
<comment type="similarity">
    <text evidence="1 6">Belongs to the acylphosphatase family.</text>
</comment>
<dbReference type="InterPro" id="IPR001792">
    <property type="entry name" value="Acylphosphatase-like_dom"/>
</dbReference>
<evidence type="ECO:0000256" key="5">
    <source>
        <dbReference type="PROSITE-ProRule" id="PRU00520"/>
    </source>
</evidence>
<dbReference type="Proteomes" id="UP000439550">
    <property type="component" value="Unassembled WGS sequence"/>
</dbReference>
<dbReference type="EMBL" id="WITJ01000004">
    <property type="protein sequence ID" value="MQW39058.1"/>
    <property type="molecule type" value="Genomic_DNA"/>
</dbReference>
<gene>
    <name evidence="8" type="ORF">GHI93_03710</name>
</gene>
<evidence type="ECO:0000256" key="2">
    <source>
        <dbReference type="ARBA" id="ARBA00012150"/>
    </source>
</evidence>
<reference evidence="8 9" key="1">
    <citation type="submission" date="2019-10" db="EMBL/GenBank/DDBJ databases">
        <authorList>
            <person name="Dong K."/>
        </authorList>
    </citation>
    <scope>NUCLEOTIDE SEQUENCE [LARGE SCALE GENOMIC DNA]</scope>
    <source>
        <strain evidence="8 9">DSM 28960</strain>
    </source>
</reference>
<name>A0A7X1Z798_9LACT</name>
<evidence type="ECO:0000256" key="6">
    <source>
        <dbReference type="RuleBase" id="RU004168"/>
    </source>
</evidence>
<keyword evidence="9" id="KW-1185">Reference proteome</keyword>
<evidence type="ECO:0000256" key="1">
    <source>
        <dbReference type="ARBA" id="ARBA00005614"/>
    </source>
</evidence>
<dbReference type="Gene3D" id="3.30.70.100">
    <property type="match status" value="1"/>
</dbReference>
<comment type="catalytic activity">
    <reaction evidence="4 5">
        <text>an acyl phosphate + H2O = a carboxylate + phosphate + H(+)</text>
        <dbReference type="Rhea" id="RHEA:14965"/>
        <dbReference type="ChEBI" id="CHEBI:15377"/>
        <dbReference type="ChEBI" id="CHEBI:15378"/>
        <dbReference type="ChEBI" id="CHEBI:29067"/>
        <dbReference type="ChEBI" id="CHEBI:43474"/>
        <dbReference type="ChEBI" id="CHEBI:59918"/>
        <dbReference type="EC" id="3.6.1.7"/>
    </reaction>
</comment>